<dbReference type="Proteomes" id="UP000095287">
    <property type="component" value="Unplaced"/>
</dbReference>
<keyword evidence="1" id="KW-1185">Reference proteome</keyword>
<proteinExistence type="predicted"/>
<accession>A0A1I7YWC4</accession>
<reference evidence="2" key="1">
    <citation type="submission" date="2016-11" db="UniProtKB">
        <authorList>
            <consortium name="WormBaseParasite"/>
        </authorList>
    </citation>
    <scope>IDENTIFICATION</scope>
</reference>
<sequence>MCALGQGPGNSSAWKLEVGSGLSFGRSGVYWYSRTFSLEGMSRVLISYVLAEIVDSSDDGISLIEVPFTSLDHV</sequence>
<name>A0A1I7YWC4_9BILA</name>
<protein>
    <submittedName>
        <fullName evidence="2">Uncharacterized protein</fullName>
    </submittedName>
</protein>
<dbReference type="AlphaFoldDB" id="A0A1I7YWC4"/>
<organism evidence="1 2">
    <name type="scientific">Steinernema glaseri</name>
    <dbReference type="NCBI Taxonomy" id="37863"/>
    <lineage>
        <taxon>Eukaryota</taxon>
        <taxon>Metazoa</taxon>
        <taxon>Ecdysozoa</taxon>
        <taxon>Nematoda</taxon>
        <taxon>Chromadorea</taxon>
        <taxon>Rhabditida</taxon>
        <taxon>Tylenchina</taxon>
        <taxon>Panagrolaimomorpha</taxon>
        <taxon>Strongyloidoidea</taxon>
        <taxon>Steinernematidae</taxon>
        <taxon>Steinernema</taxon>
    </lineage>
</organism>
<evidence type="ECO:0000313" key="2">
    <source>
        <dbReference type="WBParaSite" id="L893_g20182.t1"/>
    </source>
</evidence>
<evidence type="ECO:0000313" key="1">
    <source>
        <dbReference type="Proteomes" id="UP000095287"/>
    </source>
</evidence>
<dbReference type="WBParaSite" id="L893_g20182.t1">
    <property type="protein sequence ID" value="L893_g20182.t1"/>
    <property type="gene ID" value="L893_g20182"/>
</dbReference>